<gene>
    <name evidence="1" type="primary">AVEN_120621_1</name>
    <name evidence="1" type="ORF">TNCV_2379481</name>
</gene>
<proteinExistence type="predicted"/>
<evidence type="ECO:0000313" key="1">
    <source>
        <dbReference type="EMBL" id="GFX94875.1"/>
    </source>
</evidence>
<evidence type="ECO:0000313" key="2">
    <source>
        <dbReference type="Proteomes" id="UP000887159"/>
    </source>
</evidence>
<reference evidence="1" key="1">
    <citation type="submission" date="2020-08" db="EMBL/GenBank/DDBJ databases">
        <title>Multicomponent nature underlies the extraordinary mechanical properties of spider dragline silk.</title>
        <authorList>
            <person name="Kono N."/>
            <person name="Nakamura H."/>
            <person name="Mori M."/>
            <person name="Yoshida Y."/>
            <person name="Ohtoshi R."/>
            <person name="Malay A.D."/>
            <person name="Moran D.A.P."/>
            <person name="Tomita M."/>
            <person name="Numata K."/>
            <person name="Arakawa K."/>
        </authorList>
    </citation>
    <scope>NUCLEOTIDE SEQUENCE</scope>
</reference>
<dbReference type="Proteomes" id="UP000887159">
    <property type="component" value="Unassembled WGS sequence"/>
</dbReference>
<accession>A0A8X6RQY6</accession>
<dbReference type="GO" id="GO:0003676">
    <property type="term" value="F:nucleic acid binding"/>
    <property type="evidence" value="ECO:0007669"/>
    <property type="project" value="InterPro"/>
</dbReference>
<name>A0A8X6RQY6_TRICX</name>
<dbReference type="InterPro" id="IPR036397">
    <property type="entry name" value="RNaseH_sf"/>
</dbReference>
<comment type="caution">
    <text evidence="1">The sequence shown here is derived from an EMBL/GenBank/DDBJ whole genome shotgun (WGS) entry which is preliminary data.</text>
</comment>
<dbReference type="AlphaFoldDB" id="A0A8X6RQY6"/>
<protein>
    <submittedName>
        <fullName evidence="1">Integrase catalytic domain-containing protein</fullName>
    </submittedName>
</protein>
<dbReference type="Gene3D" id="3.30.420.10">
    <property type="entry name" value="Ribonuclease H-like superfamily/Ribonuclease H"/>
    <property type="match status" value="1"/>
</dbReference>
<keyword evidence="2" id="KW-1185">Reference proteome</keyword>
<organism evidence="1 2">
    <name type="scientific">Trichonephila clavipes</name>
    <name type="common">Golden silk orbweaver</name>
    <name type="synonym">Nephila clavipes</name>
    <dbReference type="NCBI Taxonomy" id="2585209"/>
    <lineage>
        <taxon>Eukaryota</taxon>
        <taxon>Metazoa</taxon>
        <taxon>Ecdysozoa</taxon>
        <taxon>Arthropoda</taxon>
        <taxon>Chelicerata</taxon>
        <taxon>Arachnida</taxon>
        <taxon>Araneae</taxon>
        <taxon>Araneomorphae</taxon>
        <taxon>Entelegynae</taxon>
        <taxon>Araneoidea</taxon>
        <taxon>Nephilidae</taxon>
        <taxon>Trichonephila</taxon>
    </lineage>
</organism>
<sequence length="127" mass="14577">MVRENTGARSEGATCVWTAANEAAGFTRVCYRQSSAIWGCQKHFPGANNWINALDWDRNVDAASVLRIQWKFNPPTAAWWGGFWESLIQMVKKLLRRVLEKASLYYEEIFTILCDIEATINSRPLNY</sequence>
<dbReference type="EMBL" id="BMAU01021181">
    <property type="protein sequence ID" value="GFX94875.1"/>
    <property type="molecule type" value="Genomic_DNA"/>
</dbReference>